<accession>A0ABP5YYP2</accession>
<feature type="compositionally biased region" description="Low complexity" evidence="2">
    <location>
        <begin position="158"/>
        <end position="168"/>
    </location>
</feature>
<dbReference type="PROSITE" id="PS50943">
    <property type="entry name" value="HTH_CROC1"/>
    <property type="match status" value="1"/>
</dbReference>
<keyword evidence="1" id="KW-0238">DNA-binding</keyword>
<dbReference type="Pfam" id="PF01381">
    <property type="entry name" value="HTH_3"/>
    <property type="match status" value="1"/>
</dbReference>
<dbReference type="PANTHER" id="PTHR46797:SF1">
    <property type="entry name" value="METHYLPHOSPHONATE SYNTHASE"/>
    <property type="match status" value="1"/>
</dbReference>
<dbReference type="Proteomes" id="UP001501358">
    <property type="component" value="Unassembled WGS sequence"/>
</dbReference>
<dbReference type="SMART" id="SM00530">
    <property type="entry name" value="HTH_XRE"/>
    <property type="match status" value="1"/>
</dbReference>
<dbReference type="CDD" id="cd00093">
    <property type="entry name" value="HTH_XRE"/>
    <property type="match status" value="1"/>
</dbReference>
<proteinExistence type="predicted"/>
<feature type="compositionally biased region" description="Low complexity" evidence="2">
    <location>
        <begin position="131"/>
        <end position="141"/>
    </location>
</feature>
<name>A0ABP5YYP2_9ACTN</name>
<dbReference type="PANTHER" id="PTHR46797">
    <property type="entry name" value="HTH-TYPE TRANSCRIPTIONAL REGULATOR"/>
    <property type="match status" value="1"/>
</dbReference>
<keyword evidence="5" id="KW-1185">Reference proteome</keyword>
<feature type="compositionally biased region" description="Low complexity" evidence="2">
    <location>
        <begin position="239"/>
        <end position="260"/>
    </location>
</feature>
<evidence type="ECO:0000313" key="5">
    <source>
        <dbReference type="Proteomes" id="UP001501358"/>
    </source>
</evidence>
<dbReference type="InterPro" id="IPR010982">
    <property type="entry name" value="Lambda_DNA-bd_dom_sf"/>
</dbReference>
<feature type="compositionally biased region" description="Low complexity" evidence="2">
    <location>
        <begin position="202"/>
        <end position="219"/>
    </location>
</feature>
<feature type="compositionally biased region" description="Gly residues" evidence="2">
    <location>
        <begin position="142"/>
        <end position="157"/>
    </location>
</feature>
<dbReference type="SUPFAM" id="SSF47413">
    <property type="entry name" value="lambda repressor-like DNA-binding domains"/>
    <property type="match status" value="1"/>
</dbReference>
<dbReference type="InterPro" id="IPR050807">
    <property type="entry name" value="TransReg_Diox_bact_type"/>
</dbReference>
<dbReference type="InterPro" id="IPR001387">
    <property type="entry name" value="Cro/C1-type_HTH"/>
</dbReference>
<organism evidence="4 5">
    <name type="scientific">Streptomyces thermolineatus</name>
    <dbReference type="NCBI Taxonomy" id="44033"/>
    <lineage>
        <taxon>Bacteria</taxon>
        <taxon>Bacillati</taxon>
        <taxon>Actinomycetota</taxon>
        <taxon>Actinomycetes</taxon>
        <taxon>Kitasatosporales</taxon>
        <taxon>Streptomycetaceae</taxon>
        <taxon>Streptomyces</taxon>
    </lineage>
</organism>
<evidence type="ECO:0000313" key="4">
    <source>
        <dbReference type="EMBL" id="GAA2489207.1"/>
    </source>
</evidence>
<evidence type="ECO:0000256" key="1">
    <source>
        <dbReference type="ARBA" id="ARBA00023125"/>
    </source>
</evidence>
<feature type="region of interest" description="Disordered" evidence="2">
    <location>
        <begin position="125"/>
        <end position="260"/>
    </location>
</feature>
<protein>
    <recommendedName>
        <fullName evidence="3">HTH cro/C1-type domain-containing protein</fullName>
    </recommendedName>
</protein>
<reference evidence="5" key="1">
    <citation type="journal article" date="2019" name="Int. J. Syst. Evol. Microbiol.">
        <title>The Global Catalogue of Microorganisms (GCM) 10K type strain sequencing project: providing services to taxonomists for standard genome sequencing and annotation.</title>
        <authorList>
            <consortium name="The Broad Institute Genomics Platform"/>
            <consortium name="The Broad Institute Genome Sequencing Center for Infectious Disease"/>
            <person name="Wu L."/>
            <person name="Ma J."/>
        </authorList>
    </citation>
    <scope>NUCLEOTIDE SEQUENCE [LARGE SCALE GENOMIC DNA]</scope>
    <source>
        <strain evidence="5">JCM 6307</strain>
    </source>
</reference>
<dbReference type="Gene3D" id="1.10.260.40">
    <property type="entry name" value="lambda repressor-like DNA-binding domains"/>
    <property type="match status" value="1"/>
</dbReference>
<evidence type="ECO:0000259" key="3">
    <source>
        <dbReference type="PROSITE" id="PS50943"/>
    </source>
</evidence>
<comment type="caution">
    <text evidence="4">The sequence shown here is derived from an EMBL/GenBank/DDBJ whole genome shotgun (WGS) entry which is preliminary data.</text>
</comment>
<sequence>MQKLAGWVTIVNMASLNVGNVGEYLREQRRNAQLSLRQLADAAGVSNPYLSQIERGLRKPSAEILQQLAKALRISAETLYVQAGILDERDRQGEGVRQAVMGDPVLNERQKQVLLQIYESFRKENGGPGEGAATEPGLAPAGTGGTAGGTADGGAAEGGAADDGAAAPKAVRRRSPRAARQPGDGRSGERTTAKKAAKKAARGVAKSAAAKVAGTVAGRSARTGRQLEAVPDVPDVPDVRTAPAASGDPADGGDDTAATA</sequence>
<feature type="domain" description="HTH cro/C1-type" evidence="3">
    <location>
        <begin position="25"/>
        <end position="79"/>
    </location>
</feature>
<evidence type="ECO:0000256" key="2">
    <source>
        <dbReference type="SAM" id="MobiDB-lite"/>
    </source>
</evidence>
<dbReference type="EMBL" id="BAAATA010000013">
    <property type="protein sequence ID" value="GAA2489207.1"/>
    <property type="molecule type" value="Genomic_DNA"/>
</dbReference>
<gene>
    <name evidence="4" type="ORF">GCM10010406_26700</name>
</gene>